<reference evidence="1 2" key="1">
    <citation type="journal article" date="2018" name="Mol. Biol. Evol.">
        <title>Broad Genomic Sampling Reveals a Smut Pathogenic Ancestry of the Fungal Clade Ustilaginomycotina.</title>
        <authorList>
            <person name="Kijpornyongpan T."/>
            <person name="Mondo S.J."/>
            <person name="Barry K."/>
            <person name="Sandor L."/>
            <person name="Lee J."/>
            <person name="Lipzen A."/>
            <person name="Pangilinan J."/>
            <person name="LaButti K."/>
            <person name="Hainaut M."/>
            <person name="Henrissat B."/>
            <person name="Grigoriev I.V."/>
            <person name="Spatafora J.W."/>
            <person name="Aime M.C."/>
        </authorList>
    </citation>
    <scope>NUCLEOTIDE SEQUENCE [LARGE SCALE GENOMIC DNA]</scope>
    <source>
        <strain evidence="1 2">SA 807</strain>
    </source>
</reference>
<evidence type="ECO:0000313" key="1">
    <source>
        <dbReference type="EMBL" id="PWN50228.1"/>
    </source>
</evidence>
<keyword evidence="2" id="KW-1185">Reference proteome</keyword>
<evidence type="ECO:0000313" key="2">
    <source>
        <dbReference type="Proteomes" id="UP000245626"/>
    </source>
</evidence>
<dbReference type="Proteomes" id="UP000245626">
    <property type="component" value="Unassembled WGS sequence"/>
</dbReference>
<organism evidence="1 2">
    <name type="scientific">Violaceomyces palustris</name>
    <dbReference type="NCBI Taxonomy" id="1673888"/>
    <lineage>
        <taxon>Eukaryota</taxon>
        <taxon>Fungi</taxon>
        <taxon>Dikarya</taxon>
        <taxon>Basidiomycota</taxon>
        <taxon>Ustilaginomycotina</taxon>
        <taxon>Ustilaginomycetes</taxon>
        <taxon>Violaceomycetales</taxon>
        <taxon>Violaceomycetaceae</taxon>
        <taxon>Violaceomyces</taxon>
    </lineage>
</organism>
<gene>
    <name evidence="1" type="ORF">IE53DRAFT_369091</name>
</gene>
<name>A0ACD0NWI2_9BASI</name>
<protein>
    <submittedName>
        <fullName evidence="1">MFS general substrate transporter</fullName>
    </submittedName>
</protein>
<proteinExistence type="predicted"/>
<sequence length="510" mass="55571">MRDLTNGLFKLPTKAEREEARAGAPLNPFKLMLMLTPMQGLMFFSGWLAWVCDAWDFFSVSLSVNALRLKFGFEESSKITTAITLTLLFRSLGAAIFGVASDRYGRKYPLVINLIIIAALSLGSGFIQTYPQFLAVRSLFGVGMGGIWGMATATALENMPPAPRGLFSGILQQGYAVGYLFAASVNLTWVARTKDWRILFFLGAGLSAFAALVRLLLPESELYLRQKQEKLERNITGESKAKVFVRELKEMLRTQWVKCVYGVLLMTGFNFLSHSSQDLYPTMLQNSKLISADLSSKATIIGNCGAVAGGLIAGYVSQYLGRRLTIIIFVLFTACMIPLWILPNTFGALSAGAFFVQFGVQGAWGVVPIYLSEISPPAFRATYAGVAYQLGNAASSASSQIEATGGENLKRLNPKYKPGGTAPEYIPDYAKVSAILLGVVCGYLILVTIFGTEARGAHFEEAKVATENGAGLENSKHLGGENTYSKDEESEIEHVGDYRESSPTEDEKKL</sequence>
<accession>A0ACD0NWI2</accession>
<dbReference type="EMBL" id="KZ819955">
    <property type="protein sequence ID" value="PWN50228.1"/>
    <property type="molecule type" value="Genomic_DNA"/>
</dbReference>